<reference evidence="1" key="1">
    <citation type="submission" date="2020-05" db="EMBL/GenBank/DDBJ databases">
        <authorList>
            <person name="Chiriac C."/>
            <person name="Salcher M."/>
            <person name="Ghai R."/>
            <person name="Kavagutti S V."/>
        </authorList>
    </citation>
    <scope>NUCLEOTIDE SEQUENCE</scope>
</reference>
<dbReference type="PANTHER" id="PTHR33219:SF14">
    <property type="entry name" value="PROTEIN COFACTOR ASSEMBLY OF COMPLEX C SUBUNIT B CCB3, CHLOROPLASTIC-RELATED"/>
    <property type="match status" value="1"/>
</dbReference>
<dbReference type="InterPro" id="IPR003425">
    <property type="entry name" value="CCB3/YggT"/>
</dbReference>
<protein>
    <submittedName>
        <fullName evidence="1">Unannotated protein</fullName>
    </submittedName>
</protein>
<gene>
    <name evidence="1" type="ORF">UFOPK1722_00141</name>
</gene>
<dbReference type="EMBL" id="CAEZTS010000007">
    <property type="protein sequence ID" value="CAB4566998.1"/>
    <property type="molecule type" value="Genomic_DNA"/>
</dbReference>
<proteinExistence type="predicted"/>
<evidence type="ECO:0000313" key="1">
    <source>
        <dbReference type="EMBL" id="CAB4566998.1"/>
    </source>
</evidence>
<dbReference type="GO" id="GO:0016020">
    <property type="term" value="C:membrane"/>
    <property type="evidence" value="ECO:0007669"/>
    <property type="project" value="InterPro"/>
</dbReference>
<dbReference type="Pfam" id="PF02325">
    <property type="entry name" value="CCB3_YggT"/>
    <property type="match status" value="1"/>
</dbReference>
<organism evidence="1">
    <name type="scientific">freshwater metagenome</name>
    <dbReference type="NCBI Taxonomy" id="449393"/>
    <lineage>
        <taxon>unclassified sequences</taxon>
        <taxon>metagenomes</taxon>
        <taxon>ecological metagenomes</taxon>
    </lineage>
</organism>
<sequence length="79" mass="8610">MRELLASLIGLYTMVIFVQVVLSWFPSNGGALSAVREWTGRLTEPVLGPIRRALPPMGGLDLSPLVLILALQVLRSLIL</sequence>
<dbReference type="PANTHER" id="PTHR33219">
    <property type="entry name" value="YLMG HOMOLOG PROTEIN 2, CHLOROPLASTIC"/>
    <property type="match status" value="1"/>
</dbReference>
<accession>A0A6J6E0U8</accession>
<name>A0A6J6E0U8_9ZZZZ</name>
<dbReference type="AlphaFoldDB" id="A0A6J6E0U8"/>